<accession>A0A0J1IHW4</accession>
<dbReference type="GO" id="GO:0003677">
    <property type="term" value="F:DNA binding"/>
    <property type="evidence" value="ECO:0007669"/>
    <property type="project" value="InterPro"/>
</dbReference>
<gene>
    <name evidence="1" type="ORF">ABW02_15275</name>
</gene>
<dbReference type="EMBL" id="LDPH01000015">
    <property type="protein sequence ID" value="KLV25527.1"/>
    <property type="molecule type" value="Genomic_DNA"/>
</dbReference>
<dbReference type="OrthoDB" id="9801358at2"/>
<evidence type="ECO:0000313" key="2">
    <source>
        <dbReference type="Proteomes" id="UP000036045"/>
    </source>
</evidence>
<proteinExistence type="predicted"/>
<organism evidence="1 2">
    <name type="scientific">Niallia circulans</name>
    <name type="common">Bacillus circulans</name>
    <dbReference type="NCBI Taxonomy" id="1397"/>
    <lineage>
        <taxon>Bacteria</taxon>
        <taxon>Bacillati</taxon>
        <taxon>Bacillota</taxon>
        <taxon>Bacilli</taxon>
        <taxon>Bacillales</taxon>
        <taxon>Bacillaceae</taxon>
        <taxon>Niallia</taxon>
    </lineage>
</organism>
<dbReference type="AlphaFoldDB" id="A0A0J1IHW4"/>
<dbReference type="Proteomes" id="UP000036045">
    <property type="component" value="Unassembled WGS sequence"/>
</dbReference>
<protein>
    <submittedName>
        <fullName evidence="1">Arsenic resistance operon repressor</fullName>
    </submittedName>
</protein>
<evidence type="ECO:0000313" key="1">
    <source>
        <dbReference type="EMBL" id="KLV25527.1"/>
    </source>
</evidence>
<comment type="caution">
    <text evidence="1">The sequence shown here is derived from an EMBL/GenBank/DDBJ whole genome shotgun (WGS) entry which is preliminary data.</text>
</comment>
<sequence length="122" mass="13531">MTKVQIFDPAMCCSTGVCGPSVDPELTRIASAIFQLGKKGFSIERFNLANDPGAFVENNKVNKLLHEKGTDCLPIVILNGEIVKEASYPTTEELAKWYSLEETELVEKKPVTPLQFIQIDNN</sequence>
<dbReference type="PATRIC" id="fig|1397.4.peg.1236"/>
<keyword evidence="2" id="KW-1185">Reference proteome</keyword>
<dbReference type="NCBIfam" id="NF033727">
    <property type="entry name" value="chaperon_ArsD"/>
    <property type="match status" value="1"/>
</dbReference>
<dbReference type="InterPro" id="IPR010712">
    <property type="entry name" value="Arsenical-R_ArsD"/>
</dbReference>
<reference evidence="1 2" key="1">
    <citation type="submission" date="2015-05" db="EMBL/GenBank/DDBJ databases">
        <title>Whole genome sequence and identification of bacterial endophytes from Costus igneus.</title>
        <authorList>
            <person name="Lee Y.P."/>
            <person name="Gan H.M."/>
            <person name="Eng W."/>
            <person name="Wheatley M.S."/>
            <person name="Caraballo A."/>
            <person name="Polter S."/>
            <person name="Savka M.A."/>
            <person name="Hudson A.O."/>
        </authorList>
    </citation>
    <scope>NUCLEOTIDE SEQUENCE [LARGE SCALE GENOMIC DNA]</scope>
    <source>
        <strain evidence="1 2">RIT379</strain>
    </source>
</reference>
<dbReference type="GO" id="GO:0046685">
    <property type="term" value="P:response to arsenic-containing substance"/>
    <property type="evidence" value="ECO:0007669"/>
    <property type="project" value="InterPro"/>
</dbReference>
<dbReference type="RefSeq" id="WP_047943169.1">
    <property type="nucleotide sequence ID" value="NZ_LDPH01000015.1"/>
</dbReference>
<name>A0A0J1IHW4_NIACI</name>
<dbReference type="GO" id="GO:0045892">
    <property type="term" value="P:negative regulation of DNA-templated transcription"/>
    <property type="evidence" value="ECO:0007669"/>
    <property type="project" value="InterPro"/>
</dbReference>
<dbReference type="Gene3D" id="3.40.30.10">
    <property type="entry name" value="Glutaredoxin"/>
    <property type="match status" value="1"/>
</dbReference>
<dbReference type="Pfam" id="PF06953">
    <property type="entry name" value="ArsD"/>
    <property type="match status" value="1"/>
</dbReference>